<dbReference type="NCBIfam" id="NF041747">
    <property type="entry name" value="Drt3a"/>
    <property type="match status" value="1"/>
</dbReference>
<gene>
    <name evidence="2" type="ORF">BTO18_06380</name>
</gene>
<dbReference type="CDD" id="cd01646">
    <property type="entry name" value="RT_Bac_retron_I"/>
    <property type="match status" value="1"/>
</dbReference>
<sequence>MLDQSFSLKNFRILLDVENRKGRYLEDKVFFDSDIFKKSREVSDLIIEKNKEIREESNKVKSIQKIEERDYTKLDKLNLEKDNLKTTREKELEDILIEIAKKTDVEDYKLKIKKGQIKWGSQLYEIEHNPENYLVSKQLQRNIYKTFKVKQANRKVIIDQLRILLNDGFPKIIIRTDIEKFYESIPHNELLSKIEENSLLSYHSKKIIRRVLNQYWKILIQDGTKSITDKRVGIPRGIGFSAYLAELYLRGFDNKVKSLRNVTYYTRYVDDIIVIITPNHRKEIKKILSYKNEIKNILLNTTSLNINISKTTTYKLTLENKERKNAITYELTYLGYKFNIRYLRNEEKNKDGITIRSFITKGQLQVFMSDNKLQRYKNKIDKSFIEYLIMITKYSNQKNATERMLLKRIKFLTNNHKLKSRKSNVFIGVYFSNQFLSNPLLDLIELDKYLKHKILSLPNTTSENLLEKLNTFSFENGFKTRNIVRFNPKSFKNGKMVKIWKSL</sequence>
<keyword evidence="2" id="KW-0548">Nucleotidyltransferase</keyword>
<evidence type="ECO:0000259" key="1">
    <source>
        <dbReference type="PROSITE" id="PS50878"/>
    </source>
</evidence>
<dbReference type="RefSeq" id="WP_105015428.1">
    <property type="nucleotide sequence ID" value="NZ_MSCN01000001.1"/>
</dbReference>
<dbReference type="InterPro" id="IPR000477">
    <property type="entry name" value="RT_dom"/>
</dbReference>
<keyword evidence="2" id="KW-0695">RNA-directed DNA polymerase</keyword>
<dbReference type="PROSITE" id="PS50878">
    <property type="entry name" value="RT_POL"/>
    <property type="match status" value="1"/>
</dbReference>
<dbReference type="Proteomes" id="UP000238882">
    <property type="component" value="Unassembled WGS sequence"/>
</dbReference>
<keyword evidence="2" id="KW-0808">Transferase</keyword>
<proteinExistence type="predicted"/>
<dbReference type="OrthoDB" id="9780724at2"/>
<organism evidence="2 3">
    <name type="scientific">Polaribacter porphyrae</name>
    <dbReference type="NCBI Taxonomy" id="1137780"/>
    <lineage>
        <taxon>Bacteria</taxon>
        <taxon>Pseudomonadati</taxon>
        <taxon>Bacteroidota</taxon>
        <taxon>Flavobacteriia</taxon>
        <taxon>Flavobacteriales</taxon>
        <taxon>Flavobacteriaceae</taxon>
    </lineage>
</organism>
<dbReference type="GO" id="GO:0003964">
    <property type="term" value="F:RNA-directed DNA polymerase activity"/>
    <property type="evidence" value="ECO:0007669"/>
    <property type="project" value="UniProtKB-KW"/>
</dbReference>
<feature type="domain" description="Reverse transcriptase" evidence="1">
    <location>
        <begin position="44"/>
        <end position="338"/>
    </location>
</feature>
<protein>
    <submittedName>
        <fullName evidence="2">Reverse transcriptase</fullName>
    </submittedName>
</protein>
<reference evidence="2 3" key="1">
    <citation type="submission" date="2016-12" db="EMBL/GenBank/DDBJ databases">
        <title>Trade-off between light-utilization and light-protection in marine flavobacteria.</title>
        <authorList>
            <person name="Kumagai Y."/>
            <person name="Yoshizawa S."/>
            <person name="Kogure K."/>
            <person name="Iwasaki W."/>
        </authorList>
    </citation>
    <scope>NUCLEOTIDE SEQUENCE [LARGE SCALE GENOMIC DNA]</scope>
    <source>
        <strain evidence="2 3">NBRC 108759</strain>
    </source>
</reference>
<accession>A0A2S7WNE6</accession>
<evidence type="ECO:0000313" key="2">
    <source>
        <dbReference type="EMBL" id="PQJ78832.1"/>
    </source>
</evidence>
<dbReference type="EMBL" id="MSCN01000001">
    <property type="protein sequence ID" value="PQJ78832.1"/>
    <property type="molecule type" value="Genomic_DNA"/>
</dbReference>
<dbReference type="AlphaFoldDB" id="A0A2S7WNE6"/>
<comment type="caution">
    <text evidence="2">The sequence shown here is derived from an EMBL/GenBank/DDBJ whole genome shotgun (WGS) entry which is preliminary data.</text>
</comment>
<dbReference type="SUPFAM" id="SSF56672">
    <property type="entry name" value="DNA/RNA polymerases"/>
    <property type="match status" value="1"/>
</dbReference>
<name>A0A2S7WNE6_9FLAO</name>
<dbReference type="Pfam" id="PF00078">
    <property type="entry name" value="RVT_1"/>
    <property type="match status" value="1"/>
</dbReference>
<dbReference type="InterPro" id="IPR043502">
    <property type="entry name" value="DNA/RNA_pol_sf"/>
</dbReference>
<keyword evidence="3" id="KW-1185">Reference proteome</keyword>
<evidence type="ECO:0000313" key="3">
    <source>
        <dbReference type="Proteomes" id="UP000238882"/>
    </source>
</evidence>